<dbReference type="PROSITE" id="PS51318">
    <property type="entry name" value="TAT"/>
    <property type="match status" value="1"/>
</dbReference>
<evidence type="ECO:0000313" key="3">
    <source>
        <dbReference type="EMBL" id="MBL0419375.1"/>
    </source>
</evidence>
<dbReference type="CDD" id="cd07012">
    <property type="entry name" value="PBP2_Bug_TTT"/>
    <property type="match status" value="1"/>
</dbReference>
<dbReference type="Pfam" id="PF03401">
    <property type="entry name" value="TctC"/>
    <property type="match status" value="1"/>
</dbReference>
<dbReference type="Gene3D" id="3.40.190.10">
    <property type="entry name" value="Periplasmic binding protein-like II"/>
    <property type="match status" value="1"/>
</dbReference>
<proteinExistence type="inferred from homology"/>
<evidence type="ECO:0000256" key="2">
    <source>
        <dbReference type="SAM" id="SignalP"/>
    </source>
</evidence>
<dbReference type="PANTHER" id="PTHR42928">
    <property type="entry name" value="TRICARBOXYLATE-BINDING PROTEIN"/>
    <property type="match status" value="1"/>
</dbReference>
<dbReference type="Gene3D" id="3.40.190.150">
    <property type="entry name" value="Bordetella uptake gene, domain 1"/>
    <property type="match status" value="1"/>
</dbReference>
<dbReference type="PANTHER" id="PTHR42928:SF5">
    <property type="entry name" value="BLR1237 PROTEIN"/>
    <property type="match status" value="1"/>
</dbReference>
<comment type="similarity">
    <text evidence="1">Belongs to the UPF0065 (bug) family.</text>
</comment>
<feature type="signal peptide" evidence="2">
    <location>
        <begin position="1"/>
        <end position="26"/>
    </location>
</feature>
<gene>
    <name evidence="3" type="ORF">JI739_03340</name>
</gene>
<dbReference type="EMBL" id="JAEQNA010000001">
    <property type="protein sequence ID" value="MBL0419375.1"/>
    <property type="molecule type" value="Genomic_DNA"/>
</dbReference>
<accession>A0A937D236</accession>
<keyword evidence="2" id="KW-0732">Signal</keyword>
<dbReference type="PIRSF" id="PIRSF017082">
    <property type="entry name" value="YflP"/>
    <property type="match status" value="1"/>
</dbReference>
<evidence type="ECO:0000313" key="4">
    <source>
        <dbReference type="Proteomes" id="UP000613011"/>
    </source>
</evidence>
<keyword evidence="4" id="KW-1185">Reference proteome</keyword>
<sequence length="328" mass="34433">MPYFDFLSRRGLIGTALALAAGGALAQASANWPTRPVKLVVAFAPGGTVDVVARHVAERLTPLLGQPVIVENRPGAGGNLATEAVLRSPPDGTQFLVAGSPTHAVNPHLFKLSYDPIGDMASVALLGTAPNLLVVNPQLNVQSVRDLANLARSKPGELSFSSAGNGTSGHLAGELFRKQAGVEVRHVPYKGQADALLGVMRGDVAFAFVTLAGTLQQVSSGRLKALAITSRARSPLAPDIPTVMESGIPDFEVLAWYSVSAPKGTPPEAVDRLTRALGQVMKDPATLAKFETLGAEPTFLSGASFVEFMKRDSDKWGRVIREAGVQVN</sequence>
<dbReference type="Proteomes" id="UP000613011">
    <property type="component" value="Unassembled WGS sequence"/>
</dbReference>
<dbReference type="SUPFAM" id="SSF53850">
    <property type="entry name" value="Periplasmic binding protein-like II"/>
    <property type="match status" value="1"/>
</dbReference>
<dbReference type="InterPro" id="IPR006311">
    <property type="entry name" value="TAT_signal"/>
</dbReference>
<dbReference type="InterPro" id="IPR005064">
    <property type="entry name" value="BUG"/>
</dbReference>
<dbReference type="AlphaFoldDB" id="A0A937D236"/>
<protein>
    <submittedName>
        <fullName evidence="3">Tripartite tricarboxylate transporter substrate binding protein</fullName>
    </submittedName>
</protein>
<name>A0A937D236_9BURK</name>
<evidence type="ECO:0000256" key="1">
    <source>
        <dbReference type="ARBA" id="ARBA00006987"/>
    </source>
</evidence>
<organism evidence="3 4">
    <name type="scientific">Ramlibacter aurantiacus</name>
    <dbReference type="NCBI Taxonomy" id="2801330"/>
    <lineage>
        <taxon>Bacteria</taxon>
        <taxon>Pseudomonadati</taxon>
        <taxon>Pseudomonadota</taxon>
        <taxon>Betaproteobacteria</taxon>
        <taxon>Burkholderiales</taxon>
        <taxon>Comamonadaceae</taxon>
        <taxon>Ramlibacter</taxon>
    </lineage>
</organism>
<dbReference type="InterPro" id="IPR042100">
    <property type="entry name" value="Bug_dom1"/>
</dbReference>
<reference evidence="3" key="1">
    <citation type="submission" date="2021-01" db="EMBL/GenBank/DDBJ databases">
        <title>Ramlibacter sp. strain AW1 16S ribosomal RNA gene Genome sequencing and assembly.</title>
        <authorList>
            <person name="Kang M."/>
        </authorList>
    </citation>
    <scope>NUCLEOTIDE SEQUENCE</scope>
    <source>
        <strain evidence="3">AW1</strain>
    </source>
</reference>
<comment type="caution">
    <text evidence="3">The sequence shown here is derived from an EMBL/GenBank/DDBJ whole genome shotgun (WGS) entry which is preliminary data.</text>
</comment>
<dbReference type="RefSeq" id="WP_201682413.1">
    <property type="nucleotide sequence ID" value="NZ_JAEQNA010000001.1"/>
</dbReference>
<feature type="chain" id="PRO_5038038273" evidence="2">
    <location>
        <begin position="27"/>
        <end position="328"/>
    </location>
</feature>